<organism evidence="2 3">
    <name type="scientific">Senegalimassilia anaerobia</name>
    <dbReference type="NCBI Taxonomy" id="1473216"/>
    <lineage>
        <taxon>Bacteria</taxon>
        <taxon>Bacillati</taxon>
        <taxon>Actinomycetota</taxon>
        <taxon>Coriobacteriia</taxon>
        <taxon>Coriobacteriales</taxon>
        <taxon>Coriobacteriaceae</taxon>
        <taxon>Senegalimassilia</taxon>
    </lineage>
</organism>
<dbReference type="AlphaFoldDB" id="A0A369L718"/>
<protein>
    <recommendedName>
        <fullName evidence="1">DUF4213 domain-containing protein</fullName>
    </recommendedName>
</protein>
<dbReference type="Pfam" id="PF13938">
    <property type="entry name" value="DUF4213"/>
    <property type="match status" value="1"/>
</dbReference>
<evidence type="ECO:0000313" key="2">
    <source>
        <dbReference type="EMBL" id="RDB55034.1"/>
    </source>
</evidence>
<feature type="domain" description="DUF4213" evidence="1">
    <location>
        <begin position="31"/>
        <end position="102"/>
    </location>
</feature>
<evidence type="ECO:0000259" key="1">
    <source>
        <dbReference type="Pfam" id="PF13938"/>
    </source>
</evidence>
<keyword evidence="3" id="KW-1185">Reference proteome</keyword>
<sequence length="110" mass="12061">MAAQQEQAGLRETATIAFPGTEAPGTAWDLYNQMIEGIPDGVFVRDYCLGLNWSYVEADCGMGVAFTVRGGGKRTYKMDLRGMELRQVAELSKSWCFQGATLDIVSLKAE</sequence>
<dbReference type="OrthoDB" id="9806942at2"/>
<accession>A0A369L718</accession>
<dbReference type="Proteomes" id="UP000253792">
    <property type="component" value="Unassembled WGS sequence"/>
</dbReference>
<dbReference type="STRING" id="1034345.GCA_000236865_01811"/>
<dbReference type="SUPFAM" id="SSF159713">
    <property type="entry name" value="Dhaf3308-like"/>
    <property type="match status" value="1"/>
</dbReference>
<proteinExistence type="predicted"/>
<reference evidence="2 3" key="1">
    <citation type="journal article" date="2018" name="Elife">
        <title>Discovery and characterization of a prevalent human gut bacterial enzyme sufficient for the inactivation of a family of plant toxins.</title>
        <authorList>
            <person name="Koppel N."/>
            <person name="Bisanz J.E."/>
            <person name="Pandelia M.E."/>
            <person name="Turnbaugh P.J."/>
            <person name="Balskus E.P."/>
        </authorList>
    </citation>
    <scope>NUCLEOTIDE SEQUENCE [LARGE SCALE GENOMIC DNA]</scope>
    <source>
        <strain evidence="3">anaerobia AP69FAA</strain>
    </source>
</reference>
<dbReference type="InterPro" id="IPR025251">
    <property type="entry name" value="DUF4213"/>
</dbReference>
<evidence type="ECO:0000313" key="3">
    <source>
        <dbReference type="Proteomes" id="UP000253792"/>
    </source>
</evidence>
<dbReference type="EMBL" id="PPTP01000006">
    <property type="protein sequence ID" value="RDB55034.1"/>
    <property type="molecule type" value="Genomic_DNA"/>
</dbReference>
<comment type="caution">
    <text evidence="2">The sequence shown here is derived from an EMBL/GenBank/DDBJ whole genome shotgun (WGS) entry which is preliminary data.</text>
</comment>
<dbReference type="Gene3D" id="3.30.390.100">
    <property type="match status" value="1"/>
</dbReference>
<gene>
    <name evidence="2" type="ORF">C1880_07330</name>
</gene>
<dbReference type="RefSeq" id="WP_114620905.1">
    <property type="nucleotide sequence ID" value="NZ_PPTP01000006.1"/>
</dbReference>
<name>A0A369L718_9ACTN</name>